<accession>A0ACC0BSF1</accession>
<protein>
    <submittedName>
        <fullName evidence="1">Uncharacterized protein</fullName>
    </submittedName>
</protein>
<dbReference type="EMBL" id="CM044702">
    <property type="protein sequence ID" value="KAI5675576.1"/>
    <property type="molecule type" value="Genomic_DNA"/>
</dbReference>
<organism evidence="1 2">
    <name type="scientific">Catharanthus roseus</name>
    <name type="common">Madagascar periwinkle</name>
    <name type="synonym">Vinca rosea</name>
    <dbReference type="NCBI Taxonomy" id="4058"/>
    <lineage>
        <taxon>Eukaryota</taxon>
        <taxon>Viridiplantae</taxon>
        <taxon>Streptophyta</taxon>
        <taxon>Embryophyta</taxon>
        <taxon>Tracheophyta</taxon>
        <taxon>Spermatophyta</taxon>
        <taxon>Magnoliopsida</taxon>
        <taxon>eudicotyledons</taxon>
        <taxon>Gunneridae</taxon>
        <taxon>Pentapetalae</taxon>
        <taxon>asterids</taxon>
        <taxon>lamiids</taxon>
        <taxon>Gentianales</taxon>
        <taxon>Apocynaceae</taxon>
        <taxon>Rauvolfioideae</taxon>
        <taxon>Vinceae</taxon>
        <taxon>Catharanthinae</taxon>
        <taxon>Catharanthus</taxon>
    </lineage>
</organism>
<name>A0ACC0BSF1_CATRO</name>
<gene>
    <name evidence="1" type="ORF">M9H77_06526</name>
</gene>
<keyword evidence="2" id="KW-1185">Reference proteome</keyword>
<comment type="caution">
    <text evidence="1">The sequence shown here is derived from an EMBL/GenBank/DDBJ whole genome shotgun (WGS) entry which is preliminary data.</text>
</comment>
<reference evidence="2" key="1">
    <citation type="journal article" date="2023" name="Nat. Plants">
        <title>Single-cell RNA sequencing provides a high-resolution roadmap for understanding the multicellular compartmentation of specialized metabolism.</title>
        <authorList>
            <person name="Sun S."/>
            <person name="Shen X."/>
            <person name="Li Y."/>
            <person name="Li Y."/>
            <person name="Wang S."/>
            <person name="Li R."/>
            <person name="Zhang H."/>
            <person name="Shen G."/>
            <person name="Guo B."/>
            <person name="Wei J."/>
            <person name="Xu J."/>
            <person name="St-Pierre B."/>
            <person name="Chen S."/>
            <person name="Sun C."/>
        </authorList>
    </citation>
    <scope>NUCLEOTIDE SEQUENCE [LARGE SCALE GENOMIC DNA]</scope>
</reference>
<evidence type="ECO:0000313" key="1">
    <source>
        <dbReference type="EMBL" id="KAI5675576.1"/>
    </source>
</evidence>
<proteinExistence type="predicted"/>
<sequence length="147" mass="17236">MKANTYLIINRYKKSITSYRRPYVTLACEHRGAVRKNTKPIVDDEEEVPIKKRRPYRTKNAARLTEEQSQQTEQFRKSHVPPQGRNMVEEVLCLSAQRGYTVFYRNRDESNVLSDIIAAHPISIAMIRTWPYVLIMDTTYKTNKSVL</sequence>
<dbReference type="Proteomes" id="UP001060085">
    <property type="component" value="Linkage Group LG02"/>
</dbReference>
<evidence type="ECO:0000313" key="2">
    <source>
        <dbReference type="Proteomes" id="UP001060085"/>
    </source>
</evidence>